<name>A0A433QXQ4_9FUNG</name>
<feature type="compositionally biased region" description="Acidic residues" evidence="1">
    <location>
        <begin position="226"/>
        <end position="241"/>
    </location>
</feature>
<feature type="compositionally biased region" description="Basic residues" evidence="1">
    <location>
        <begin position="205"/>
        <end position="222"/>
    </location>
</feature>
<gene>
    <name evidence="2" type="ORF">BC938DRAFT_479704</name>
</gene>
<feature type="compositionally biased region" description="Pro residues" evidence="1">
    <location>
        <begin position="158"/>
        <end position="174"/>
    </location>
</feature>
<reference evidence="2 3" key="1">
    <citation type="journal article" date="2018" name="New Phytol.">
        <title>Phylogenomics of Endogonaceae and evolution of mycorrhizas within Mucoromycota.</title>
        <authorList>
            <person name="Chang Y."/>
            <person name="Desiro A."/>
            <person name="Na H."/>
            <person name="Sandor L."/>
            <person name="Lipzen A."/>
            <person name="Clum A."/>
            <person name="Barry K."/>
            <person name="Grigoriev I.V."/>
            <person name="Martin F.M."/>
            <person name="Stajich J.E."/>
            <person name="Smith M.E."/>
            <person name="Bonito G."/>
            <person name="Spatafora J.W."/>
        </authorList>
    </citation>
    <scope>NUCLEOTIDE SEQUENCE [LARGE SCALE GENOMIC DNA]</scope>
    <source>
        <strain evidence="2 3">AD002</strain>
    </source>
</reference>
<feature type="compositionally biased region" description="Low complexity" evidence="1">
    <location>
        <begin position="80"/>
        <end position="95"/>
    </location>
</feature>
<sequence length="508" mass="56396">MHGGHRQRNPLGAHPLPTNFVDTRHHPPAIPRSLLSTSSLRPQDTPSYDRRPPYQSNWDRNNNNNNNSDSREQRGNGPFSSPSTTPTRPAPLAATDDGVPPAKRLRVHTTTVHENSSSSSNYYARSDITVNSSSKRRYDDATYDPRRDPSPKRQFVNPNPPPNHRPTPDSPVLPPRSHYQHSSEKHHQNPSHHASQSVRHLGYGRGRRSRSRSRSWSRKRSRSTTSEDESTSEGESESEEDDIMVARESMLMNPLRTQGEIHDLLISLERNRTRYARATDRVKAISRTIQRTSRRLERKVRILAENMVAPPLPSPTVPKPDYMPVVAPNPSPPTTQRTLPQLEPEISTRERERERVQPPKPTTSVLAATMPQTSKRSVPLPPQRKPSSNGAVTITSTSTSSSVAAMRIDTVATAPRRDSSSSSASTSSTLSSIPSPTTPKQSSRHGPRSSVSSSIPVAQLDTCDVLFSPIKYVKTKAFTRKPRSLLFNVSKNSGSLMSDLMTTSSLDG</sequence>
<feature type="compositionally biased region" description="Polar residues" evidence="1">
    <location>
        <begin position="385"/>
        <end position="394"/>
    </location>
</feature>
<dbReference type="EMBL" id="RBNJ01000414">
    <property type="protein sequence ID" value="RUS34557.1"/>
    <property type="molecule type" value="Genomic_DNA"/>
</dbReference>
<dbReference type="AlphaFoldDB" id="A0A433QXQ4"/>
<feature type="compositionally biased region" description="Basic and acidic residues" evidence="1">
    <location>
        <begin position="346"/>
        <end position="357"/>
    </location>
</feature>
<proteinExistence type="predicted"/>
<comment type="caution">
    <text evidence="2">The sequence shown here is derived from an EMBL/GenBank/DDBJ whole genome shotgun (WGS) entry which is preliminary data.</text>
</comment>
<dbReference type="Proteomes" id="UP000274822">
    <property type="component" value="Unassembled WGS sequence"/>
</dbReference>
<evidence type="ECO:0000256" key="1">
    <source>
        <dbReference type="SAM" id="MobiDB-lite"/>
    </source>
</evidence>
<organism evidence="2 3">
    <name type="scientific">Jimgerdemannia flammicorona</name>
    <dbReference type="NCBI Taxonomy" id="994334"/>
    <lineage>
        <taxon>Eukaryota</taxon>
        <taxon>Fungi</taxon>
        <taxon>Fungi incertae sedis</taxon>
        <taxon>Mucoromycota</taxon>
        <taxon>Mucoromycotina</taxon>
        <taxon>Endogonomycetes</taxon>
        <taxon>Endogonales</taxon>
        <taxon>Endogonaceae</taxon>
        <taxon>Jimgerdemannia</taxon>
    </lineage>
</organism>
<feature type="region of interest" description="Disordered" evidence="1">
    <location>
        <begin position="327"/>
        <end position="454"/>
    </location>
</feature>
<evidence type="ECO:0000313" key="2">
    <source>
        <dbReference type="EMBL" id="RUS34558.1"/>
    </source>
</evidence>
<feature type="region of interest" description="Disordered" evidence="1">
    <location>
        <begin position="1"/>
        <end position="241"/>
    </location>
</feature>
<feature type="compositionally biased region" description="Low complexity" evidence="1">
    <location>
        <begin position="420"/>
        <end position="439"/>
    </location>
</feature>
<feature type="compositionally biased region" description="Polar residues" evidence="1">
    <location>
        <begin position="362"/>
        <end position="376"/>
    </location>
</feature>
<keyword evidence="3" id="KW-1185">Reference proteome</keyword>
<accession>A0A433QXQ4</accession>
<evidence type="ECO:0000313" key="3">
    <source>
        <dbReference type="Proteomes" id="UP000274822"/>
    </source>
</evidence>
<protein>
    <submittedName>
        <fullName evidence="2">Uncharacterized protein</fullName>
    </submittedName>
</protein>
<feature type="compositionally biased region" description="Basic and acidic residues" evidence="1">
    <location>
        <begin position="136"/>
        <end position="151"/>
    </location>
</feature>
<dbReference type="EMBL" id="RBNJ01000414">
    <property type="protein sequence ID" value="RUS34558.1"/>
    <property type="molecule type" value="Genomic_DNA"/>
</dbReference>